<protein>
    <submittedName>
        <fullName evidence="1">Uncharacterized protein</fullName>
    </submittedName>
</protein>
<sequence length="159" mass="18841">MPYIQQIDVNESIDWAIEMIELGYESLTLYMLSSFSKPANYFEIIKYVTETVDELGLTLKDGEEAILSYAGYYVYQIAKGHKVRENLTEIYTFCQSRNYEGLIYDFHLLHWAWDQLDYEDSKFNHYWSGATRANIETIVIEESKKWLKKNEMHFAQSIT</sequence>
<name>A0A150XHT6_9BACT</name>
<evidence type="ECO:0000313" key="1">
    <source>
        <dbReference type="EMBL" id="KYG78289.1"/>
    </source>
</evidence>
<proteinExistence type="predicted"/>
<gene>
    <name evidence="1" type="ORF">AWW68_05855</name>
</gene>
<dbReference type="Proteomes" id="UP000075606">
    <property type="component" value="Unassembled WGS sequence"/>
</dbReference>
<dbReference type="EMBL" id="LRPC01000001">
    <property type="protein sequence ID" value="KYG78289.1"/>
    <property type="molecule type" value="Genomic_DNA"/>
</dbReference>
<dbReference type="AlphaFoldDB" id="A0A150XHT6"/>
<organism evidence="1 2">
    <name type="scientific">Roseivirga spongicola</name>
    <dbReference type="NCBI Taxonomy" id="333140"/>
    <lineage>
        <taxon>Bacteria</taxon>
        <taxon>Pseudomonadati</taxon>
        <taxon>Bacteroidota</taxon>
        <taxon>Cytophagia</taxon>
        <taxon>Cytophagales</taxon>
        <taxon>Roseivirgaceae</taxon>
        <taxon>Roseivirga</taxon>
    </lineage>
</organism>
<dbReference type="STRING" id="333140.AWW68_05855"/>
<accession>A0A150XHT6</accession>
<evidence type="ECO:0000313" key="2">
    <source>
        <dbReference type="Proteomes" id="UP000075606"/>
    </source>
</evidence>
<keyword evidence="2" id="KW-1185">Reference proteome</keyword>
<reference evidence="1 2" key="1">
    <citation type="submission" date="2016-01" db="EMBL/GenBank/DDBJ databases">
        <title>Genome sequencing of Roseivirga spongicola UST030701-084.</title>
        <authorList>
            <person name="Selvaratnam C."/>
            <person name="Thevarajoo S."/>
            <person name="Goh K.M."/>
            <person name="Ee R."/>
            <person name="Chan K.-G."/>
            <person name="Chong C.S."/>
        </authorList>
    </citation>
    <scope>NUCLEOTIDE SEQUENCE [LARGE SCALE GENOMIC DNA]</scope>
    <source>
        <strain evidence="1 2">UST030701-084</strain>
    </source>
</reference>
<comment type="caution">
    <text evidence="1">The sequence shown here is derived from an EMBL/GenBank/DDBJ whole genome shotgun (WGS) entry which is preliminary data.</text>
</comment>